<evidence type="ECO:0000256" key="8">
    <source>
        <dbReference type="SAM" id="Phobius"/>
    </source>
</evidence>
<proteinExistence type="inferred from homology"/>
<dbReference type="GO" id="GO:0005351">
    <property type="term" value="F:carbohydrate:proton symporter activity"/>
    <property type="evidence" value="ECO:0007669"/>
    <property type="project" value="TreeGrafter"/>
</dbReference>
<reference evidence="10 11" key="1">
    <citation type="submission" date="2017-06" db="EMBL/GenBank/DDBJ databases">
        <title>Draft genome sequence of a variant of Elsinoe murrayae.</title>
        <authorList>
            <person name="Cheng Q."/>
        </authorList>
    </citation>
    <scope>NUCLEOTIDE SEQUENCE [LARGE SCALE GENOMIC DNA]</scope>
    <source>
        <strain evidence="10 11">CQ-2017a</strain>
    </source>
</reference>
<comment type="caution">
    <text evidence="10">The sequence shown here is derived from an EMBL/GenBank/DDBJ whole genome shotgun (WGS) entry which is preliminary data.</text>
</comment>
<sequence length="568" mass="62729">MKYLSAATSRAAARVRDDTRLKDVLPVSSNRWWRVGFLLRLNLLLTVPWASAFMNGYDSSMLNGTQSLPIWIEGKTHLSRPPQCHPLTLTFPDFDSPSGSTLGLMVSMSLVGMIAATPFTPKLADYLGRRHPIVIGSIICCGGAALQSSVANLSYFLAGRFLLGLGLGITIGTSTPLIAELAYPSQRAIITSLYNTTWCVGSIATAWITYGTYRLTTSWSWRVPAILQCAPAVYQLFAIYLLPESPRWLISKGRIQQARQVLTAYHAGGDPASALVNYEMIEKQEAIEHERLSKNNSYLDFFRTPGNRWRLFNTVTLGFIVQWSGTGLVSYYLILVLKSVGITNGETQNIINGALQIFNFFVATCAAVSVERLGRRALLLTSITGMFVALVIWTTVSALHERGNFTNSGLGNAVVVMILVFYFFYNMAFNPIPFAYVLEIMPFSLRAKGISIFQASTLGALLFNSFVNPIALEEVGWRYYICFVGLLIVWFGIIYFTFPETKSLSLEQVSEIFDGGMTVRRPYGSAAGGRAHVVDSGDTRSSQYIMEAYELPAVPDPENGKAISIHKT</sequence>
<feature type="transmembrane region" description="Helical" evidence="8">
    <location>
        <begin position="225"/>
        <end position="242"/>
    </location>
</feature>
<dbReference type="PANTHER" id="PTHR48022">
    <property type="entry name" value="PLASTIDIC GLUCOSE TRANSPORTER 4"/>
    <property type="match status" value="1"/>
</dbReference>
<accession>A0A2K1QIG7</accession>
<keyword evidence="10" id="KW-0762">Sugar transport</keyword>
<feature type="transmembrane region" description="Helical" evidence="8">
    <location>
        <begin position="350"/>
        <end position="370"/>
    </location>
</feature>
<comment type="subcellular location">
    <subcellularLocation>
        <location evidence="1">Membrane</location>
        <topology evidence="1">Multi-pass membrane protein</topology>
    </subcellularLocation>
</comment>
<dbReference type="Pfam" id="PF00083">
    <property type="entry name" value="Sugar_tr"/>
    <property type="match status" value="1"/>
</dbReference>
<dbReference type="InterPro" id="IPR005828">
    <property type="entry name" value="MFS_sugar_transport-like"/>
</dbReference>
<dbReference type="Gene3D" id="1.20.1250.20">
    <property type="entry name" value="MFS general substrate transporter like domains"/>
    <property type="match status" value="1"/>
</dbReference>
<keyword evidence="4 8" id="KW-0812">Transmembrane</keyword>
<organism evidence="10 11">
    <name type="scientific">Sphaceloma murrayae</name>
    <dbReference type="NCBI Taxonomy" id="2082308"/>
    <lineage>
        <taxon>Eukaryota</taxon>
        <taxon>Fungi</taxon>
        <taxon>Dikarya</taxon>
        <taxon>Ascomycota</taxon>
        <taxon>Pezizomycotina</taxon>
        <taxon>Dothideomycetes</taxon>
        <taxon>Dothideomycetidae</taxon>
        <taxon>Myriangiales</taxon>
        <taxon>Elsinoaceae</taxon>
        <taxon>Sphaceloma</taxon>
    </lineage>
</organism>
<feature type="transmembrane region" description="Helical" evidence="8">
    <location>
        <begin position="416"/>
        <end position="438"/>
    </location>
</feature>
<evidence type="ECO:0000256" key="1">
    <source>
        <dbReference type="ARBA" id="ARBA00004141"/>
    </source>
</evidence>
<dbReference type="InParanoid" id="A0A2K1QIG7"/>
<dbReference type="InterPro" id="IPR003663">
    <property type="entry name" value="Sugar/inositol_transpt"/>
</dbReference>
<dbReference type="GO" id="GO:0016020">
    <property type="term" value="C:membrane"/>
    <property type="evidence" value="ECO:0007669"/>
    <property type="project" value="UniProtKB-SubCell"/>
</dbReference>
<keyword evidence="11" id="KW-1185">Reference proteome</keyword>
<gene>
    <name evidence="10" type="ORF">CAC42_1711</name>
</gene>
<feature type="transmembrane region" description="Helical" evidence="8">
    <location>
        <begin position="133"/>
        <end position="155"/>
    </location>
</feature>
<feature type="transmembrane region" description="Helical" evidence="8">
    <location>
        <begin position="102"/>
        <end position="121"/>
    </location>
</feature>
<dbReference type="InterPro" id="IPR005829">
    <property type="entry name" value="Sugar_transporter_CS"/>
</dbReference>
<dbReference type="FunFam" id="1.20.1250.20:FF:000134">
    <property type="entry name" value="MFS sugar transporter protein"/>
    <property type="match status" value="1"/>
</dbReference>
<dbReference type="OrthoDB" id="6133115at2759"/>
<dbReference type="SUPFAM" id="SSF103473">
    <property type="entry name" value="MFS general substrate transporter"/>
    <property type="match status" value="1"/>
</dbReference>
<dbReference type="PROSITE" id="PS00216">
    <property type="entry name" value="SUGAR_TRANSPORT_1"/>
    <property type="match status" value="1"/>
</dbReference>
<keyword evidence="6 8" id="KW-0472">Membrane</keyword>
<feature type="transmembrane region" description="Helical" evidence="8">
    <location>
        <begin position="37"/>
        <end position="57"/>
    </location>
</feature>
<evidence type="ECO:0000256" key="4">
    <source>
        <dbReference type="ARBA" id="ARBA00022692"/>
    </source>
</evidence>
<evidence type="ECO:0000256" key="5">
    <source>
        <dbReference type="ARBA" id="ARBA00022989"/>
    </source>
</evidence>
<feature type="domain" description="Major facilitator superfamily (MFS) profile" evidence="9">
    <location>
        <begin position="44"/>
        <end position="502"/>
    </location>
</feature>
<feature type="transmembrane region" description="Helical" evidence="8">
    <location>
        <begin position="311"/>
        <end position="334"/>
    </location>
</feature>
<name>A0A2K1QIG7_9PEZI</name>
<dbReference type="PROSITE" id="PS00217">
    <property type="entry name" value="SUGAR_TRANSPORT_2"/>
    <property type="match status" value="1"/>
</dbReference>
<feature type="transmembrane region" description="Helical" evidence="8">
    <location>
        <begin position="477"/>
        <end position="498"/>
    </location>
</feature>
<dbReference type="PROSITE" id="PS50850">
    <property type="entry name" value="MFS"/>
    <property type="match status" value="1"/>
</dbReference>
<protein>
    <submittedName>
        <fullName evidence="10">High-affinity glucose transporter</fullName>
    </submittedName>
</protein>
<evidence type="ECO:0000313" key="10">
    <source>
        <dbReference type="EMBL" id="PNS14689.1"/>
    </source>
</evidence>
<dbReference type="AlphaFoldDB" id="A0A2K1QIG7"/>
<dbReference type="InterPro" id="IPR020846">
    <property type="entry name" value="MFS_dom"/>
</dbReference>
<keyword evidence="5 8" id="KW-1133">Transmembrane helix</keyword>
<feature type="transmembrane region" description="Helical" evidence="8">
    <location>
        <begin position="161"/>
        <end position="181"/>
    </location>
</feature>
<evidence type="ECO:0000313" key="11">
    <source>
        <dbReference type="Proteomes" id="UP000243797"/>
    </source>
</evidence>
<dbReference type="EMBL" id="NKHZ01000082">
    <property type="protein sequence ID" value="PNS14689.1"/>
    <property type="molecule type" value="Genomic_DNA"/>
</dbReference>
<comment type="similarity">
    <text evidence="2 7">Belongs to the major facilitator superfamily. Sugar transporter (TC 2.A.1.1) family.</text>
</comment>
<feature type="transmembrane region" description="Helical" evidence="8">
    <location>
        <begin position="450"/>
        <end position="471"/>
    </location>
</feature>
<evidence type="ECO:0000256" key="7">
    <source>
        <dbReference type="RuleBase" id="RU003346"/>
    </source>
</evidence>
<dbReference type="PANTHER" id="PTHR48022:SF24">
    <property type="entry name" value="HEXOSE TRANSPORTER PROTEIN (AFU_ORTHOLOGUE AFUA_8G04480)"/>
    <property type="match status" value="1"/>
</dbReference>
<dbReference type="InterPro" id="IPR050360">
    <property type="entry name" value="MFS_Sugar_Transporters"/>
</dbReference>
<feature type="transmembrane region" description="Helical" evidence="8">
    <location>
        <begin position="193"/>
        <end position="213"/>
    </location>
</feature>
<dbReference type="InterPro" id="IPR036259">
    <property type="entry name" value="MFS_trans_sf"/>
</dbReference>
<evidence type="ECO:0000256" key="6">
    <source>
        <dbReference type="ARBA" id="ARBA00023136"/>
    </source>
</evidence>
<dbReference type="PRINTS" id="PR00171">
    <property type="entry name" value="SUGRTRNSPORT"/>
</dbReference>
<dbReference type="Proteomes" id="UP000243797">
    <property type="component" value="Unassembled WGS sequence"/>
</dbReference>
<keyword evidence="3 7" id="KW-0813">Transport</keyword>
<feature type="transmembrane region" description="Helical" evidence="8">
    <location>
        <begin position="377"/>
        <end position="396"/>
    </location>
</feature>
<dbReference type="NCBIfam" id="TIGR00879">
    <property type="entry name" value="SP"/>
    <property type="match status" value="1"/>
</dbReference>
<evidence type="ECO:0000256" key="2">
    <source>
        <dbReference type="ARBA" id="ARBA00010992"/>
    </source>
</evidence>
<evidence type="ECO:0000259" key="9">
    <source>
        <dbReference type="PROSITE" id="PS50850"/>
    </source>
</evidence>
<evidence type="ECO:0000256" key="3">
    <source>
        <dbReference type="ARBA" id="ARBA00022448"/>
    </source>
</evidence>